<dbReference type="GO" id="GO:0071897">
    <property type="term" value="P:DNA biosynthetic process"/>
    <property type="evidence" value="ECO:0007669"/>
    <property type="project" value="UniProtKB-ARBA"/>
</dbReference>
<organism evidence="2 3">
    <name type="scientific">Meganyctiphanes norvegica</name>
    <name type="common">Northern krill</name>
    <name type="synonym">Thysanopoda norvegica</name>
    <dbReference type="NCBI Taxonomy" id="48144"/>
    <lineage>
        <taxon>Eukaryota</taxon>
        <taxon>Metazoa</taxon>
        <taxon>Ecdysozoa</taxon>
        <taxon>Arthropoda</taxon>
        <taxon>Crustacea</taxon>
        <taxon>Multicrustacea</taxon>
        <taxon>Malacostraca</taxon>
        <taxon>Eumalacostraca</taxon>
        <taxon>Eucarida</taxon>
        <taxon>Euphausiacea</taxon>
        <taxon>Euphausiidae</taxon>
        <taxon>Meganyctiphanes</taxon>
    </lineage>
</organism>
<protein>
    <recommendedName>
        <fullName evidence="1">Reverse transcriptase domain-containing protein</fullName>
    </recommendedName>
</protein>
<dbReference type="InterPro" id="IPR043502">
    <property type="entry name" value="DNA/RNA_pol_sf"/>
</dbReference>
<comment type="caution">
    <text evidence="2">The sequence shown here is derived from an EMBL/GenBank/DDBJ whole genome shotgun (WGS) entry which is preliminary data.</text>
</comment>
<dbReference type="PROSITE" id="PS50878">
    <property type="entry name" value="RT_POL"/>
    <property type="match status" value="1"/>
</dbReference>
<accession>A0AAV2SSJ7</accession>
<dbReference type="InterPro" id="IPR000477">
    <property type="entry name" value="RT_dom"/>
</dbReference>
<sequence>MSKLLEIILLERLSTFLLTSSHQFGFKAKHSTDACIYVLKEAIERYTGQKSSVYLCFLDASKAFDRVNHHVLFDKLIKRGVPGYLVRILIFWYANQKMSIRWGNIMSDSFYVSNGVRQGGILSPHLFNV</sequence>
<feature type="domain" description="Reverse transcriptase" evidence="1">
    <location>
        <begin position="1"/>
        <end position="129"/>
    </location>
</feature>
<proteinExistence type="predicted"/>
<dbReference type="EMBL" id="CAXKWB010137349">
    <property type="protein sequence ID" value="CAL4244830.1"/>
    <property type="molecule type" value="Genomic_DNA"/>
</dbReference>
<reference evidence="2 3" key="1">
    <citation type="submission" date="2024-05" db="EMBL/GenBank/DDBJ databases">
        <authorList>
            <person name="Wallberg A."/>
        </authorList>
    </citation>
    <scope>NUCLEOTIDE SEQUENCE [LARGE SCALE GENOMIC DNA]</scope>
</reference>
<dbReference type="PANTHER" id="PTHR19446">
    <property type="entry name" value="REVERSE TRANSCRIPTASES"/>
    <property type="match status" value="1"/>
</dbReference>
<name>A0AAV2SSJ7_MEGNR</name>
<dbReference type="Pfam" id="PF00078">
    <property type="entry name" value="RVT_1"/>
    <property type="match status" value="1"/>
</dbReference>
<evidence type="ECO:0000313" key="3">
    <source>
        <dbReference type="Proteomes" id="UP001497623"/>
    </source>
</evidence>
<evidence type="ECO:0000313" key="2">
    <source>
        <dbReference type="EMBL" id="CAL4244830.1"/>
    </source>
</evidence>
<dbReference type="Proteomes" id="UP001497623">
    <property type="component" value="Unassembled WGS sequence"/>
</dbReference>
<gene>
    <name evidence="2" type="ORF">MNOR_LOCUS40982</name>
</gene>
<dbReference type="AlphaFoldDB" id="A0AAV2SSJ7"/>
<feature type="non-terminal residue" evidence="2">
    <location>
        <position position="129"/>
    </location>
</feature>
<keyword evidence="3" id="KW-1185">Reference proteome</keyword>
<dbReference type="SUPFAM" id="SSF56672">
    <property type="entry name" value="DNA/RNA polymerases"/>
    <property type="match status" value="1"/>
</dbReference>
<evidence type="ECO:0000259" key="1">
    <source>
        <dbReference type="PROSITE" id="PS50878"/>
    </source>
</evidence>